<name>A0AA88WES8_9ASTE</name>
<dbReference type="EMBL" id="JAVXUP010000608">
    <property type="protein sequence ID" value="KAK3024308.1"/>
    <property type="molecule type" value="Genomic_DNA"/>
</dbReference>
<dbReference type="InterPro" id="IPR016140">
    <property type="entry name" value="Bifunc_inhib/LTP/seed_store"/>
</dbReference>
<dbReference type="CDD" id="cd00261">
    <property type="entry name" value="AAI_SS"/>
    <property type="match status" value="1"/>
</dbReference>
<dbReference type="SUPFAM" id="SSF47699">
    <property type="entry name" value="Bifunctional inhibitor/lipid-transfer protein/seed storage 2S albumin"/>
    <property type="match status" value="1"/>
</dbReference>
<evidence type="ECO:0000256" key="1">
    <source>
        <dbReference type="SAM" id="MobiDB-lite"/>
    </source>
</evidence>
<evidence type="ECO:0000313" key="4">
    <source>
        <dbReference type="Proteomes" id="UP001188597"/>
    </source>
</evidence>
<evidence type="ECO:0000313" key="3">
    <source>
        <dbReference type="EMBL" id="KAK3024308.1"/>
    </source>
</evidence>
<dbReference type="Pfam" id="PF00234">
    <property type="entry name" value="Tryp_alpha_amyl"/>
    <property type="match status" value="1"/>
</dbReference>
<feature type="region of interest" description="Disordered" evidence="1">
    <location>
        <begin position="39"/>
        <end position="94"/>
    </location>
</feature>
<dbReference type="Proteomes" id="UP001188597">
    <property type="component" value="Unassembled WGS sequence"/>
</dbReference>
<gene>
    <name evidence="3" type="ORF">RJ639_043170</name>
</gene>
<dbReference type="Gene3D" id="1.10.110.10">
    <property type="entry name" value="Plant lipid-transfer and hydrophobic proteins"/>
    <property type="match status" value="1"/>
</dbReference>
<dbReference type="AlphaFoldDB" id="A0AA88WES8"/>
<organism evidence="3 4">
    <name type="scientific">Escallonia herrerae</name>
    <dbReference type="NCBI Taxonomy" id="1293975"/>
    <lineage>
        <taxon>Eukaryota</taxon>
        <taxon>Viridiplantae</taxon>
        <taxon>Streptophyta</taxon>
        <taxon>Embryophyta</taxon>
        <taxon>Tracheophyta</taxon>
        <taxon>Spermatophyta</taxon>
        <taxon>Magnoliopsida</taxon>
        <taxon>eudicotyledons</taxon>
        <taxon>Gunneridae</taxon>
        <taxon>Pentapetalae</taxon>
        <taxon>asterids</taxon>
        <taxon>campanulids</taxon>
        <taxon>Escalloniales</taxon>
        <taxon>Escalloniaceae</taxon>
        <taxon>Escallonia</taxon>
    </lineage>
</organism>
<reference evidence="3" key="1">
    <citation type="submission" date="2022-12" db="EMBL/GenBank/DDBJ databases">
        <title>Draft genome assemblies for two species of Escallonia (Escalloniales).</title>
        <authorList>
            <person name="Chanderbali A."/>
            <person name="Dervinis C."/>
            <person name="Anghel I."/>
            <person name="Soltis D."/>
            <person name="Soltis P."/>
            <person name="Zapata F."/>
        </authorList>
    </citation>
    <scope>NUCLEOTIDE SEQUENCE</scope>
    <source>
        <strain evidence="3">UCBG64.0493</strain>
        <tissue evidence="3">Leaf</tissue>
    </source>
</reference>
<accession>A0AA88WES8</accession>
<keyword evidence="4" id="KW-1185">Reference proteome</keyword>
<comment type="caution">
    <text evidence="3">The sequence shown here is derived from an EMBL/GenBank/DDBJ whole genome shotgun (WGS) entry which is preliminary data.</text>
</comment>
<feature type="domain" description="Bifunctional inhibitor/plant lipid transfer protein/seed storage helical" evidence="2">
    <location>
        <begin position="7"/>
        <end position="52"/>
    </location>
</feature>
<dbReference type="InterPro" id="IPR036312">
    <property type="entry name" value="Bifun_inhib/LTP/seed_sf"/>
</dbReference>
<proteinExistence type="predicted"/>
<evidence type="ECO:0000259" key="2">
    <source>
        <dbReference type="Pfam" id="PF00234"/>
    </source>
</evidence>
<protein>
    <recommendedName>
        <fullName evidence="2">Bifunctional inhibitor/plant lipid transfer protein/seed storage helical domain-containing protein</fullName>
    </recommendedName>
</protein>
<sequence length="132" mass="14155">MVDSVNPQRQHLMECCRQLRNIDEQCRCQAIREMVRQQQMGEGSQHEEMQEIAQKAQGSHNGTTAKGMLPAAARDGARGSVPTEEMRNGDPAMPNPCSLAYGGWFGIVATAQQVSGLDLGEAGGGTANGWAP</sequence>